<keyword evidence="6 8" id="KW-1133">Transmembrane helix</keyword>
<evidence type="ECO:0000256" key="5">
    <source>
        <dbReference type="ARBA" id="ARBA00022692"/>
    </source>
</evidence>
<dbReference type="GO" id="GO:0098797">
    <property type="term" value="C:plasma membrane protein complex"/>
    <property type="evidence" value="ECO:0007669"/>
    <property type="project" value="TreeGrafter"/>
</dbReference>
<dbReference type="InterPro" id="IPR051447">
    <property type="entry name" value="Lipoprotein-release_system"/>
</dbReference>
<dbReference type="Pfam" id="PF02687">
    <property type="entry name" value="FtsX"/>
    <property type="match status" value="1"/>
</dbReference>
<sequence length="412" mass="45240">MAWSYPIRIGFRYFFSRRRDRFLSVVTWISLLGMAVGITSLIVVMSVMNGFEAELRNRVLSLVPHGFVDGPDRRLEDWSALMKTVSEQSSVRGVSPYTGTAAMLVRGDRLRGIQLYGIDPATEGSVSDIEQQMVDGNYLDKPRFEILLGDILARRLQLTVGDRVTLVLPTVTVTPLGLFPQEKTLEVAGIFSAGADVDGNTAFVHLKVGQRLLRLGNAVNGLRVEFDDLFAAPEELAKLANLLPAGVETQSWAQTQGSLFQAVKMEKRMVRLLLFFIVVIAAFNIISILTMAVSQRRPAIAVLRTMGATPTTIVRIFLVYGLLTAVLGIALGALIGVPVAMNVSELIAFLESSLGMKVFNPDVYFISAIPSVFRWLDFALIVSVALALSVLATLYPAWQSARIEPAEALRYD</sequence>
<name>A0A7W4W2L8_9GAMM</name>
<dbReference type="PANTHER" id="PTHR30489">
    <property type="entry name" value="LIPOPROTEIN-RELEASING SYSTEM TRANSMEMBRANE PROTEIN LOLE"/>
    <property type="match status" value="1"/>
</dbReference>
<dbReference type="PANTHER" id="PTHR30489:SF0">
    <property type="entry name" value="LIPOPROTEIN-RELEASING SYSTEM TRANSMEMBRANE PROTEIN LOLE"/>
    <property type="match status" value="1"/>
</dbReference>
<feature type="domain" description="ABC3 transporter permease C-terminal" evidence="9">
    <location>
        <begin position="272"/>
        <end position="405"/>
    </location>
</feature>
<comment type="subcellular location">
    <subcellularLocation>
        <location evidence="1">Cell membrane</location>
        <topology evidence="1">Multi-pass membrane protein</topology>
    </subcellularLocation>
</comment>
<evidence type="ECO:0000256" key="7">
    <source>
        <dbReference type="ARBA" id="ARBA00023136"/>
    </source>
</evidence>
<keyword evidence="5 8" id="KW-0812">Transmembrane</keyword>
<evidence type="ECO:0000256" key="1">
    <source>
        <dbReference type="ARBA" id="ARBA00004651"/>
    </source>
</evidence>
<comment type="caution">
    <text evidence="11">The sequence shown here is derived from an EMBL/GenBank/DDBJ whole genome shotgun (WGS) entry which is preliminary data.</text>
</comment>
<feature type="transmembrane region" description="Helical" evidence="8">
    <location>
        <begin position="25"/>
        <end position="48"/>
    </location>
</feature>
<evidence type="ECO:0000256" key="8">
    <source>
        <dbReference type="SAM" id="Phobius"/>
    </source>
</evidence>
<comment type="similarity">
    <text evidence="2">Belongs to the ABC-4 integral membrane protein family. LolC/E subfamily.</text>
</comment>
<dbReference type="InterPro" id="IPR003838">
    <property type="entry name" value="ABC3_permease_C"/>
</dbReference>
<keyword evidence="12" id="KW-1185">Reference proteome</keyword>
<feature type="transmembrane region" description="Helical" evidence="8">
    <location>
        <begin position="272"/>
        <end position="293"/>
    </location>
</feature>
<feature type="domain" description="MacB-like periplasmic core" evidence="10">
    <location>
        <begin position="27"/>
        <end position="228"/>
    </location>
</feature>
<keyword evidence="4" id="KW-1003">Cell membrane</keyword>
<keyword evidence="7 8" id="KW-0472">Membrane</keyword>
<dbReference type="InterPro" id="IPR025857">
    <property type="entry name" value="MacB_PCD"/>
</dbReference>
<evidence type="ECO:0000256" key="4">
    <source>
        <dbReference type="ARBA" id="ARBA00022475"/>
    </source>
</evidence>
<dbReference type="NCBIfam" id="TIGR02212">
    <property type="entry name" value="lolCE"/>
    <property type="match status" value="1"/>
</dbReference>
<reference evidence="11 12" key="1">
    <citation type="submission" date="2020-08" db="EMBL/GenBank/DDBJ databases">
        <title>Genomic Encyclopedia of Type Strains, Phase III (KMG-III): the genomes of soil and plant-associated and newly described type strains.</title>
        <authorList>
            <person name="Whitman W."/>
        </authorList>
    </citation>
    <scope>NUCLEOTIDE SEQUENCE [LARGE SCALE GENOMIC DNA]</scope>
    <source>
        <strain evidence="11 12">CECT 8654</strain>
    </source>
</reference>
<protein>
    <submittedName>
        <fullName evidence="11">Lipoprotein-releasing system permease protein</fullName>
    </submittedName>
</protein>
<evidence type="ECO:0000259" key="9">
    <source>
        <dbReference type="Pfam" id="PF02687"/>
    </source>
</evidence>
<evidence type="ECO:0000259" key="10">
    <source>
        <dbReference type="Pfam" id="PF12704"/>
    </source>
</evidence>
<dbReference type="InterPro" id="IPR011925">
    <property type="entry name" value="LolCE_TM"/>
</dbReference>
<gene>
    <name evidence="11" type="ORF">FHR99_000534</name>
</gene>
<feature type="transmembrane region" description="Helical" evidence="8">
    <location>
        <begin position="375"/>
        <end position="398"/>
    </location>
</feature>
<dbReference type="AlphaFoldDB" id="A0A7W4W2L8"/>
<evidence type="ECO:0000256" key="6">
    <source>
        <dbReference type="ARBA" id="ARBA00022989"/>
    </source>
</evidence>
<keyword evidence="11" id="KW-0449">Lipoprotein</keyword>
<dbReference type="GO" id="GO:0042953">
    <property type="term" value="P:lipoprotein transport"/>
    <property type="evidence" value="ECO:0007669"/>
    <property type="project" value="InterPro"/>
</dbReference>
<proteinExistence type="inferred from homology"/>
<evidence type="ECO:0000256" key="3">
    <source>
        <dbReference type="ARBA" id="ARBA00022448"/>
    </source>
</evidence>
<feature type="transmembrane region" description="Helical" evidence="8">
    <location>
        <begin position="313"/>
        <end position="337"/>
    </location>
</feature>
<evidence type="ECO:0000313" key="11">
    <source>
        <dbReference type="EMBL" id="MBB3046298.1"/>
    </source>
</evidence>
<dbReference type="GO" id="GO:0044874">
    <property type="term" value="P:lipoprotein localization to outer membrane"/>
    <property type="evidence" value="ECO:0007669"/>
    <property type="project" value="TreeGrafter"/>
</dbReference>
<dbReference type="EMBL" id="JACHWY010000001">
    <property type="protein sequence ID" value="MBB3046298.1"/>
    <property type="molecule type" value="Genomic_DNA"/>
</dbReference>
<organism evidence="11 12">
    <name type="scientific">Litorivivens lipolytica</name>
    <dbReference type="NCBI Taxonomy" id="1524264"/>
    <lineage>
        <taxon>Bacteria</taxon>
        <taxon>Pseudomonadati</taxon>
        <taxon>Pseudomonadota</taxon>
        <taxon>Gammaproteobacteria</taxon>
        <taxon>Litorivivens</taxon>
    </lineage>
</organism>
<dbReference type="Proteomes" id="UP000537130">
    <property type="component" value="Unassembled WGS sequence"/>
</dbReference>
<evidence type="ECO:0000313" key="12">
    <source>
        <dbReference type="Proteomes" id="UP000537130"/>
    </source>
</evidence>
<accession>A0A7W4W2L8</accession>
<dbReference type="RefSeq" id="WP_183409003.1">
    <property type="nucleotide sequence ID" value="NZ_JACHWY010000001.1"/>
</dbReference>
<keyword evidence="3" id="KW-0813">Transport</keyword>
<evidence type="ECO:0000256" key="2">
    <source>
        <dbReference type="ARBA" id="ARBA00005236"/>
    </source>
</evidence>
<dbReference type="Pfam" id="PF12704">
    <property type="entry name" value="MacB_PCD"/>
    <property type="match status" value="1"/>
</dbReference>